<feature type="transmembrane region" description="Helical" evidence="7">
    <location>
        <begin position="329"/>
        <end position="347"/>
    </location>
</feature>
<dbReference type="CDD" id="cd06173">
    <property type="entry name" value="MFS_MefA_like"/>
    <property type="match status" value="1"/>
</dbReference>
<dbReference type="PANTHER" id="PTHR23513">
    <property type="entry name" value="INTEGRAL MEMBRANE EFFLUX PROTEIN-RELATED"/>
    <property type="match status" value="1"/>
</dbReference>
<evidence type="ECO:0000256" key="3">
    <source>
        <dbReference type="ARBA" id="ARBA00022475"/>
    </source>
</evidence>
<evidence type="ECO:0000256" key="6">
    <source>
        <dbReference type="ARBA" id="ARBA00023136"/>
    </source>
</evidence>
<keyword evidence="3" id="KW-1003">Cell membrane</keyword>
<organism evidence="9 10">
    <name type="scientific">Abyssobacteria bacterium (strain SURF_5)</name>
    <dbReference type="NCBI Taxonomy" id="2093360"/>
    <lineage>
        <taxon>Bacteria</taxon>
        <taxon>Pseudomonadati</taxon>
        <taxon>Candidatus Hydrogenedentota</taxon>
        <taxon>Candidatus Abyssobacteria</taxon>
    </lineage>
</organism>
<evidence type="ECO:0000256" key="4">
    <source>
        <dbReference type="ARBA" id="ARBA00022692"/>
    </source>
</evidence>
<evidence type="ECO:0000313" key="9">
    <source>
        <dbReference type="EMBL" id="RJP19361.1"/>
    </source>
</evidence>
<sequence>MSRQLQRRTFFTIIGEEIGQFERRASKSVNGQERTLETAPSVQSIEASALSPLRHPVFRSLWLASVVSNVGTWMQAVGAAWLMTSLAPSPVMVALVQAANTLPMFLLALPAGALADIIDRRRLLLFAQCWMMLAAAVLGFLTVYSITDAWLLLLLTFSLGIGAALNAPAWQAIVLDVVPRSDLTAAVSLNSAGFNVARAVGPTLGGIVIAASGPGAVFLINAASFLAVVIVLFLWRKPATRSVLPAERVFGAIRTGIRYVRHAPALQAIFLRAVAFIGFGSSIRALLPVITRFELERGPTAYGVLLGFLGAGSVAGAFLMPAMRRRMNVDALLAFSALLFAGMLFTFAGVRVFWVLCAAMFAGGVAWLALLSTFNASVQAAVPVWVRGRALSVYLLIFFGGLAGGSALWGAVAEAISLSASLVIAGAGTILGLVATMQFSLSRRQTEGLEPAMDWPTPTLVGGGVETGRGAVLVTIEYRIDPARQREFVGAMQRLRRIRRRDGALRWGLGRDTTDPERFIEFYVVESWTEHLRQHERLTVADRAAFEHARSFHTADLPPSVSHFVFLSGKNEGA</sequence>
<accession>A0A3A4NUY5</accession>
<feature type="transmembrane region" description="Helical" evidence="7">
    <location>
        <begin position="302"/>
        <end position="322"/>
    </location>
</feature>
<reference evidence="9 10" key="1">
    <citation type="journal article" date="2017" name="ISME J.">
        <title>Energy and carbon metabolisms in a deep terrestrial subsurface fluid microbial community.</title>
        <authorList>
            <person name="Momper L."/>
            <person name="Jungbluth S.P."/>
            <person name="Lee M.D."/>
            <person name="Amend J.P."/>
        </authorList>
    </citation>
    <scope>NUCLEOTIDE SEQUENCE [LARGE SCALE GENOMIC DNA]</scope>
    <source>
        <strain evidence="9">SURF_5</strain>
    </source>
</reference>
<evidence type="ECO:0000256" key="1">
    <source>
        <dbReference type="ARBA" id="ARBA00004651"/>
    </source>
</evidence>
<feature type="transmembrane region" description="Helical" evidence="7">
    <location>
        <begin position="415"/>
        <end position="435"/>
    </location>
</feature>
<feature type="transmembrane region" description="Helical" evidence="7">
    <location>
        <begin position="150"/>
        <end position="175"/>
    </location>
</feature>
<evidence type="ECO:0000256" key="7">
    <source>
        <dbReference type="SAM" id="Phobius"/>
    </source>
</evidence>
<dbReference type="GO" id="GO:0022857">
    <property type="term" value="F:transmembrane transporter activity"/>
    <property type="evidence" value="ECO:0007669"/>
    <property type="project" value="InterPro"/>
</dbReference>
<evidence type="ECO:0000313" key="10">
    <source>
        <dbReference type="Proteomes" id="UP000265882"/>
    </source>
</evidence>
<dbReference type="Pfam" id="PF05977">
    <property type="entry name" value="MFS_3"/>
    <property type="match status" value="1"/>
</dbReference>
<dbReference type="SUPFAM" id="SSF103473">
    <property type="entry name" value="MFS general substrate transporter"/>
    <property type="match status" value="1"/>
</dbReference>
<keyword evidence="5 7" id="KW-1133">Transmembrane helix</keyword>
<evidence type="ECO:0000256" key="2">
    <source>
        <dbReference type="ARBA" id="ARBA00022448"/>
    </source>
</evidence>
<feature type="transmembrane region" description="Helical" evidence="7">
    <location>
        <begin position="187"/>
        <end position="210"/>
    </location>
</feature>
<comment type="caution">
    <text evidence="9">The sequence shown here is derived from an EMBL/GenBank/DDBJ whole genome shotgun (WGS) entry which is preliminary data.</text>
</comment>
<keyword evidence="4 7" id="KW-0812">Transmembrane</keyword>
<protein>
    <submittedName>
        <fullName evidence="9">MFS transporter</fullName>
    </submittedName>
</protein>
<dbReference type="PROSITE" id="PS50850">
    <property type="entry name" value="MFS"/>
    <property type="match status" value="1"/>
</dbReference>
<dbReference type="EMBL" id="QZKU01000091">
    <property type="protein sequence ID" value="RJP19361.1"/>
    <property type="molecule type" value="Genomic_DNA"/>
</dbReference>
<proteinExistence type="predicted"/>
<evidence type="ECO:0000256" key="5">
    <source>
        <dbReference type="ARBA" id="ARBA00022989"/>
    </source>
</evidence>
<keyword evidence="6 7" id="KW-0472">Membrane</keyword>
<dbReference type="Gene3D" id="1.20.1250.20">
    <property type="entry name" value="MFS general substrate transporter like domains"/>
    <property type="match status" value="1"/>
</dbReference>
<feature type="transmembrane region" description="Helical" evidence="7">
    <location>
        <begin position="216"/>
        <end position="235"/>
    </location>
</feature>
<dbReference type="InterPro" id="IPR036259">
    <property type="entry name" value="MFS_trans_sf"/>
</dbReference>
<feature type="transmembrane region" description="Helical" evidence="7">
    <location>
        <begin position="123"/>
        <end position="144"/>
    </location>
</feature>
<evidence type="ECO:0000259" key="8">
    <source>
        <dbReference type="PROSITE" id="PS50850"/>
    </source>
</evidence>
<feature type="transmembrane region" description="Helical" evidence="7">
    <location>
        <begin position="269"/>
        <end position="290"/>
    </location>
</feature>
<dbReference type="InterPro" id="IPR010290">
    <property type="entry name" value="TM_effector"/>
</dbReference>
<dbReference type="InterPro" id="IPR020846">
    <property type="entry name" value="MFS_dom"/>
</dbReference>
<comment type="subcellular location">
    <subcellularLocation>
        <location evidence="1">Cell membrane</location>
        <topology evidence="1">Multi-pass membrane protein</topology>
    </subcellularLocation>
</comment>
<feature type="transmembrane region" description="Helical" evidence="7">
    <location>
        <begin position="390"/>
        <end position="409"/>
    </location>
</feature>
<feature type="transmembrane region" description="Helical" evidence="7">
    <location>
        <begin position="61"/>
        <end position="83"/>
    </location>
</feature>
<gene>
    <name evidence="9" type="ORF">C4520_12995</name>
</gene>
<dbReference type="PANTHER" id="PTHR23513:SF11">
    <property type="entry name" value="STAPHYLOFERRIN A TRANSPORTER"/>
    <property type="match status" value="1"/>
</dbReference>
<dbReference type="Proteomes" id="UP000265882">
    <property type="component" value="Unassembled WGS sequence"/>
</dbReference>
<name>A0A3A4NUY5_ABYX5</name>
<feature type="domain" description="Major facilitator superfamily (MFS) profile" evidence="8">
    <location>
        <begin position="57"/>
        <end position="444"/>
    </location>
</feature>
<dbReference type="AlphaFoldDB" id="A0A3A4NUY5"/>
<feature type="transmembrane region" description="Helical" evidence="7">
    <location>
        <begin position="89"/>
        <end position="111"/>
    </location>
</feature>
<keyword evidence="2" id="KW-0813">Transport</keyword>
<feature type="transmembrane region" description="Helical" evidence="7">
    <location>
        <begin position="353"/>
        <end position="378"/>
    </location>
</feature>
<dbReference type="GO" id="GO:0005886">
    <property type="term" value="C:plasma membrane"/>
    <property type="evidence" value="ECO:0007669"/>
    <property type="project" value="UniProtKB-SubCell"/>
</dbReference>